<evidence type="ECO:0000313" key="6">
    <source>
        <dbReference type="EMBL" id="CAF3700883.1"/>
    </source>
</evidence>
<dbReference type="SMART" id="SM00042">
    <property type="entry name" value="CUB"/>
    <property type="match status" value="1"/>
</dbReference>
<dbReference type="Proteomes" id="UP000663868">
    <property type="component" value="Unassembled WGS sequence"/>
</dbReference>
<accession>A0A818V3W5</accession>
<dbReference type="InterPro" id="IPR035914">
    <property type="entry name" value="Sperma_CUB_dom_sf"/>
</dbReference>
<feature type="chain" id="PRO_5032902688" description="CUB domain-containing protein" evidence="4">
    <location>
        <begin position="23"/>
        <end position="513"/>
    </location>
</feature>
<dbReference type="CDD" id="cd22823">
    <property type="entry name" value="Gal_Rha_Lectin"/>
    <property type="match status" value="1"/>
</dbReference>
<dbReference type="PROSITE" id="PS01180">
    <property type="entry name" value="CUB"/>
    <property type="match status" value="1"/>
</dbReference>
<dbReference type="Pfam" id="PF00431">
    <property type="entry name" value="CUB"/>
    <property type="match status" value="1"/>
</dbReference>
<feature type="signal peptide" evidence="4">
    <location>
        <begin position="1"/>
        <end position="22"/>
    </location>
</feature>
<evidence type="ECO:0000259" key="5">
    <source>
        <dbReference type="PROSITE" id="PS01180"/>
    </source>
</evidence>
<protein>
    <recommendedName>
        <fullName evidence="5">CUB domain-containing protein</fullName>
    </recommendedName>
</protein>
<proteinExistence type="predicted"/>
<evidence type="ECO:0000256" key="3">
    <source>
        <dbReference type="SAM" id="Phobius"/>
    </source>
</evidence>
<dbReference type="SUPFAM" id="SSF49854">
    <property type="entry name" value="Spermadhesin, CUB domain"/>
    <property type="match status" value="1"/>
</dbReference>
<dbReference type="EMBL" id="CAJOBB010000535">
    <property type="protein sequence ID" value="CAF3700883.1"/>
    <property type="molecule type" value="Genomic_DNA"/>
</dbReference>
<comment type="caution">
    <text evidence="2">Lacks conserved residue(s) required for the propagation of feature annotation.</text>
</comment>
<dbReference type="InterPro" id="IPR000859">
    <property type="entry name" value="CUB_dom"/>
</dbReference>
<keyword evidence="3" id="KW-0472">Membrane</keyword>
<evidence type="ECO:0000256" key="4">
    <source>
        <dbReference type="SAM" id="SignalP"/>
    </source>
</evidence>
<reference evidence="6" key="1">
    <citation type="submission" date="2021-02" db="EMBL/GenBank/DDBJ databases">
        <authorList>
            <person name="Nowell W R."/>
        </authorList>
    </citation>
    <scope>NUCLEOTIDE SEQUENCE</scope>
</reference>
<sequence length="513" mass="58913">MIVRLFFFYIFFIQYQIEQIHCETVNGCTINNNNRRSISSNKTSVTLSCENNGYILVRNLTFGVHKTLSSTCSYQSGDCTTHTTYIGMECNGLTKCNLDLNPQYLHICSQYSDYMVLDYSCLQGESLSICDNHLISTTSNDMNHRLFIRSLNYPNEYDNSLNCSCEIKTKKSIIKILDFSLEERDEMNICSRDYLQIGNQSYCDSSINNTSIIVNSSIYLTFKTNDVITRKGFWLMIDSEQSIEVSCKNSFESPFPTTTPLIIVSSSINLSTNSFNTIRNSTILQSTRHDILLLILKLTIIFVIALFLLNLFLIILCWKRKRSKENIKSKLNNTHRPFSCSKRLSSSSSSSITYGETPVLTSLDTQKRQTTSTTTTATGTYEDPNEFLTLQHQQQKLEHSLYLQNQHETKTFCPIILPSCSTNTGYNQMIHCHFNTSSQTFYPHYPLDSQHIYETIQDGYCPYQRLAATLRRQQQQQQQRCTCSCTYNEQNLAIETNEHDKDLTIGKNPETLV</sequence>
<keyword evidence="3" id="KW-0812">Transmembrane</keyword>
<comment type="caution">
    <text evidence="6">The sequence shown here is derived from an EMBL/GenBank/DDBJ whole genome shotgun (WGS) entry which is preliminary data.</text>
</comment>
<gene>
    <name evidence="6" type="ORF">KXQ929_LOCUS11034</name>
</gene>
<evidence type="ECO:0000313" key="7">
    <source>
        <dbReference type="Proteomes" id="UP000663868"/>
    </source>
</evidence>
<keyword evidence="1" id="KW-1015">Disulfide bond</keyword>
<keyword evidence="3" id="KW-1133">Transmembrane helix</keyword>
<feature type="domain" description="CUB" evidence="5">
    <location>
        <begin position="130"/>
        <end position="240"/>
    </location>
</feature>
<organism evidence="6 7">
    <name type="scientific">Adineta steineri</name>
    <dbReference type="NCBI Taxonomy" id="433720"/>
    <lineage>
        <taxon>Eukaryota</taxon>
        <taxon>Metazoa</taxon>
        <taxon>Spiralia</taxon>
        <taxon>Gnathifera</taxon>
        <taxon>Rotifera</taxon>
        <taxon>Eurotatoria</taxon>
        <taxon>Bdelloidea</taxon>
        <taxon>Adinetida</taxon>
        <taxon>Adinetidae</taxon>
        <taxon>Adineta</taxon>
    </lineage>
</organism>
<feature type="transmembrane region" description="Helical" evidence="3">
    <location>
        <begin position="291"/>
        <end position="318"/>
    </location>
</feature>
<evidence type="ECO:0000256" key="2">
    <source>
        <dbReference type="PROSITE-ProRule" id="PRU00059"/>
    </source>
</evidence>
<evidence type="ECO:0000256" key="1">
    <source>
        <dbReference type="ARBA" id="ARBA00023157"/>
    </source>
</evidence>
<keyword evidence="4" id="KW-0732">Signal</keyword>
<name>A0A818V3W5_9BILA</name>
<dbReference type="AlphaFoldDB" id="A0A818V3W5"/>
<dbReference type="Gene3D" id="2.60.120.290">
    <property type="entry name" value="Spermadhesin, CUB domain"/>
    <property type="match status" value="1"/>
</dbReference>